<dbReference type="PANTHER" id="PTHR46082">
    <property type="entry name" value="ATP/GTP-BINDING PROTEIN-RELATED"/>
    <property type="match status" value="1"/>
</dbReference>
<sequence length="956" mass="105489">MSDPKKYTVGWISAVRVEFAAARSLLDEIHNEPARVQPHDANTYILGSMGAHNVVIASLPDAEYGTASAARVAANMLTSFPNVRFGLMVGIAGGAPSAKNDIRLGDVVVGVARDGENGVFEYDFGKTVQGRKFEVTRRLNQPPTILRSAVTRIQTEHTVAKPRIQEGVDAVLEGNPRIVDEFQRPPPGEDRLFKSDVIYNPTAEFHESQLVKRKERQAHQDNPAIHYGTIASANQLMKDATVRDRLIAEKNVLCFEMEAAGLVNHFPCLVVRGICDYSDSHKNDAWQGYAAMVAGVYAKQLLRTIAPSSIEVQRTIQELAREEIKNMRRDLHSLKATSERGHAEEILKWLASNSHIVRHGRAAQTRHEGPPGIGKTIMTSSVVDDLLDNTPKATFGVAVIYLDYNSQEEQSVRSLLAALLRQLASSESEVHESVKELFNERHRVPEPSIQSLEAALESLIGGLETAFLVVDALDEAQSPACRNELLAALLRLRSRVGANLFLTSRPDHQVSQVLAEVSPITKDLVGSPDDLREYLSSQLLHVYPGAKAACPVLTQAKADILNAAEGIFLIAQLYVSLLRNSGISSPEELKVVLAELKVRENSKLLDDIYSKTMARVKRQTNDLATRILTWMACSVRQMTFRELQQALAVEIIKVDAADTNTLARLPSNIVSADRIISACLGLITMAPEGDRVVFGHKTAHEYFAASQREHFPGGEDELTRTCVTMTLLFTPRILRLEKPGSTNHLKGSQQGLEQSHPFYFYAAKHWGDHARRATSSGTSTHCDLIFRFLEQADKVNATGYILQWWSGRVRHSLEGPPPLRAIHLVAYFGLEGVLERLLQTPQLSSSSSMLKVKAFLPSRVLAKREVNSVGTDLGLTPLHCAVMGNHAGMVRLLLNFGADVNKADAKGMTPRFLAMTHKTRCIHDVLAEHGGKIPWWMMLGLWWDLTGNQTGGPSLL</sequence>
<dbReference type="PROSITE" id="PS50297">
    <property type="entry name" value="ANK_REP_REGION"/>
    <property type="match status" value="1"/>
</dbReference>
<dbReference type="Pfam" id="PF24883">
    <property type="entry name" value="NPHP3_N"/>
    <property type="match status" value="1"/>
</dbReference>
<dbReference type="InterPro" id="IPR036770">
    <property type="entry name" value="Ankyrin_rpt-contain_sf"/>
</dbReference>
<dbReference type="PANTHER" id="PTHR46082:SF11">
    <property type="entry name" value="AAA+ ATPASE DOMAIN-CONTAINING PROTEIN-RELATED"/>
    <property type="match status" value="1"/>
</dbReference>
<protein>
    <recommendedName>
        <fullName evidence="3">NACHT domain-containing protein</fullName>
    </recommendedName>
</protein>
<dbReference type="PROSITE" id="PS50088">
    <property type="entry name" value="ANK_REPEAT"/>
    <property type="match status" value="1"/>
</dbReference>
<evidence type="ECO:0000256" key="2">
    <source>
        <dbReference type="PROSITE-ProRule" id="PRU00023"/>
    </source>
</evidence>
<dbReference type="InterPro" id="IPR035994">
    <property type="entry name" value="Nucleoside_phosphorylase_sf"/>
</dbReference>
<dbReference type="InterPro" id="IPR054471">
    <property type="entry name" value="GPIID_WHD"/>
</dbReference>
<proteinExistence type="predicted"/>
<dbReference type="InterPro" id="IPR053137">
    <property type="entry name" value="NLR-like"/>
</dbReference>
<accession>A0ABR4IZG2</accession>
<keyword evidence="1" id="KW-0677">Repeat</keyword>
<evidence type="ECO:0000313" key="5">
    <source>
        <dbReference type="Proteomes" id="UP001610446"/>
    </source>
</evidence>
<comment type="caution">
    <text evidence="4">The sequence shown here is derived from an EMBL/GenBank/DDBJ whole genome shotgun (WGS) entry which is preliminary data.</text>
</comment>
<feature type="domain" description="NACHT" evidence="3">
    <location>
        <begin position="369"/>
        <end position="507"/>
    </location>
</feature>
<dbReference type="Gene3D" id="3.40.50.1580">
    <property type="entry name" value="Nucleoside phosphorylase domain"/>
    <property type="match status" value="1"/>
</dbReference>
<name>A0ABR4IZG2_9EURO</name>
<dbReference type="SUPFAM" id="SSF48403">
    <property type="entry name" value="Ankyrin repeat"/>
    <property type="match status" value="1"/>
</dbReference>
<dbReference type="InterPro" id="IPR007111">
    <property type="entry name" value="NACHT_NTPase"/>
</dbReference>
<dbReference type="InterPro" id="IPR056884">
    <property type="entry name" value="NPHP3-like_N"/>
</dbReference>
<dbReference type="EMBL" id="JBFXLU010000246">
    <property type="protein sequence ID" value="KAL2833184.1"/>
    <property type="molecule type" value="Genomic_DNA"/>
</dbReference>
<dbReference type="SUPFAM" id="SSF53167">
    <property type="entry name" value="Purine and uridine phosphorylases"/>
    <property type="match status" value="1"/>
</dbReference>
<dbReference type="Pfam" id="PF22939">
    <property type="entry name" value="WHD_GPIID"/>
    <property type="match status" value="1"/>
</dbReference>
<reference evidence="4 5" key="1">
    <citation type="submission" date="2024-07" db="EMBL/GenBank/DDBJ databases">
        <title>Section-level genome sequencing and comparative genomics of Aspergillus sections Usti and Cavernicolus.</title>
        <authorList>
            <consortium name="Lawrence Berkeley National Laboratory"/>
            <person name="Nybo J.L."/>
            <person name="Vesth T.C."/>
            <person name="Theobald S."/>
            <person name="Frisvad J.C."/>
            <person name="Larsen T.O."/>
            <person name="Kjaerboelling I."/>
            <person name="Rothschild-Mancinelli K."/>
            <person name="Lyhne E.K."/>
            <person name="Kogle M.E."/>
            <person name="Barry K."/>
            <person name="Clum A."/>
            <person name="Na H."/>
            <person name="Ledsgaard L."/>
            <person name="Lin J."/>
            <person name="Lipzen A."/>
            <person name="Kuo A."/>
            <person name="Riley R."/>
            <person name="Mondo S."/>
            <person name="Labutti K."/>
            <person name="Haridas S."/>
            <person name="Pangalinan J."/>
            <person name="Salamov A.A."/>
            <person name="Simmons B.A."/>
            <person name="Magnuson J.K."/>
            <person name="Chen J."/>
            <person name="Drula E."/>
            <person name="Henrissat B."/>
            <person name="Wiebenga A."/>
            <person name="Lubbers R.J."/>
            <person name="Gomes A.C."/>
            <person name="Makela M.R."/>
            <person name="Stajich J."/>
            <person name="Grigoriev I.V."/>
            <person name="Mortensen U.H."/>
            <person name="De Vries R.P."/>
            <person name="Baker S.E."/>
            <person name="Andersen M.R."/>
        </authorList>
    </citation>
    <scope>NUCLEOTIDE SEQUENCE [LARGE SCALE GENOMIC DNA]</scope>
    <source>
        <strain evidence="4 5">CBS 123904</strain>
    </source>
</reference>
<dbReference type="Pfam" id="PF00023">
    <property type="entry name" value="Ank"/>
    <property type="match status" value="1"/>
</dbReference>
<dbReference type="SMART" id="SM00248">
    <property type="entry name" value="ANK"/>
    <property type="match status" value="1"/>
</dbReference>
<dbReference type="InterPro" id="IPR000845">
    <property type="entry name" value="Nucleoside_phosphorylase_d"/>
</dbReference>
<dbReference type="PROSITE" id="PS50837">
    <property type="entry name" value="NACHT"/>
    <property type="match status" value="1"/>
</dbReference>
<feature type="repeat" description="ANK" evidence="2">
    <location>
        <begin position="873"/>
        <end position="905"/>
    </location>
</feature>
<keyword evidence="2" id="KW-0040">ANK repeat</keyword>
<dbReference type="Pfam" id="PF01048">
    <property type="entry name" value="PNP_UDP_1"/>
    <property type="match status" value="1"/>
</dbReference>
<keyword evidence="5" id="KW-1185">Reference proteome</keyword>
<evidence type="ECO:0000256" key="1">
    <source>
        <dbReference type="ARBA" id="ARBA00022737"/>
    </source>
</evidence>
<organism evidence="4 5">
    <name type="scientific">Aspergillus pseudoustus</name>
    <dbReference type="NCBI Taxonomy" id="1810923"/>
    <lineage>
        <taxon>Eukaryota</taxon>
        <taxon>Fungi</taxon>
        <taxon>Dikarya</taxon>
        <taxon>Ascomycota</taxon>
        <taxon>Pezizomycotina</taxon>
        <taxon>Eurotiomycetes</taxon>
        <taxon>Eurotiomycetidae</taxon>
        <taxon>Eurotiales</taxon>
        <taxon>Aspergillaceae</taxon>
        <taxon>Aspergillus</taxon>
        <taxon>Aspergillus subgen. Nidulantes</taxon>
    </lineage>
</organism>
<evidence type="ECO:0000259" key="3">
    <source>
        <dbReference type="PROSITE" id="PS50837"/>
    </source>
</evidence>
<dbReference type="InterPro" id="IPR027417">
    <property type="entry name" value="P-loop_NTPase"/>
</dbReference>
<evidence type="ECO:0000313" key="4">
    <source>
        <dbReference type="EMBL" id="KAL2833184.1"/>
    </source>
</evidence>
<dbReference type="InterPro" id="IPR002110">
    <property type="entry name" value="Ankyrin_rpt"/>
</dbReference>
<dbReference type="Gene3D" id="1.25.40.20">
    <property type="entry name" value="Ankyrin repeat-containing domain"/>
    <property type="match status" value="1"/>
</dbReference>
<dbReference type="Gene3D" id="3.40.50.300">
    <property type="entry name" value="P-loop containing nucleotide triphosphate hydrolases"/>
    <property type="match status" value="1"/>
</dbReference>
<dbReference type="Proteomes" id="UP001610446">
    <property type="component" value="Unassembled WGS sequence"/>
</dbReference>
<dbReference type="SUPFAM" id="SSF52540">
    <property type="entry name" value="P-loop containing nucleoside triphosphate hydrolases"/>
    <property type="match status" value="1"/>
</dbReference>
<gene>
    <name evidence="4" type="ORF">BJY01DRAFT_253561</name>
</gene>